<protein>
    <submittedName>
        <fullName evidence="2">Uncharacterized protein</fullName>
    </submittedName>
</protein>
<evidence type="ECO:0000313" key="2">
    <source>
        <dbReference type="EMBL" id="SEK07348.1"/>
    </source>
</evidence>
<reference evidence="3" key="1">
    <citation type="submission" date="2016-10" db="EMBL/GenBank/DDBJ databases">
        <authorList>
            <person name="Varghese N."/>
            <person name="Submissions S."/>
        </authorList>
    </citation>
    <scope>NUCLEOTIDE SEQUENCE [LARGE SCALE GENOMIC DNA]</scope>
    <source>
        <strain evidence="3">LMG 26031</strain>
    </source>
</reference>
<evidence type="ECO:0000256" key="1">
    <source>
        <dbReference type="SAM" id="SignalP"/>
    </source>
</evidence>
<organism evidence="2 3">
    <name type="scientific">Paraburkholderia diazotrophica</name>
    <dbReference type="NCBI Taxonomy" id="667676"/>
    <lineage>
        <taxon>Bacteria</taxon>
        <taxon>Pseudomonadati</taxon>
        <taxon>Pseudomonadota</taxon>
        <taxon>Betaproteobacteria</taxon>
        <taxon>Burkholderiales</taxon>
        <taxon>Burkholderiaceae</taxon>
        <taxon>Paraburkholderia</taxon>
    </lineage>
</organism>
<dbReference type="AlphaFoldDB" id="A0A1H7E0I5"/>
<keyword evidence="1" id="KW-0732">Signal</keyword>
<dbReference type="RefSeq" id="WP_143062375.1">
    <property type="nucleotide sequence ID" value="NZ_FNYE01000038.1"/>
</dbReference>
<feature type="signal peptide" evidence="1">
    <location>
        <begin position="1"/>
        <end position="27"/>
    </location>
</feature>
<feature type="chain" id="PRO_5011599338" evidence="1">
    <location>
        <begin position="28"/>
        <end position="265"/>
    </location>
</feature>
<gene>
    <name evidence="2" type="ORF">SAMN05192539_103847</name>
</gene>
<keyword evidence="3" id="KW-1185">Reference proteome</keyword>
<sequence length="265" mass="27999">MKGNRCHAITAAAVTAFTLAVATPHIADASGFAVISPSDAQMQTGMTYGEWSVGWWQYVLSKSTTDPNNPLLDQTGQGCGVDQPRSSPVFFLVGTFGSTNQVTATRNDCTIPAGKYLFFPLVNLGDIHFPGQDNLDTPAKLWADIESAFGPVIELHASVDGVPVSLSPATPYRTCAGGPTPPCTGPAYSVTMPGNNLFDPIITQPPKVRSVKSLRAGVYSPAVADGYYILLASLPPGPHTIKFGGTAFIVGTPFSQDITYNLFVK</sequence>
<accession>A0A1H7E0I5</accession>
<name>A0A1H7E0I5_9BURK</name>
<proteinExistence type="predicted"/>
<dbReference type="OrthoDB" id="5511088at2"/>
<dbReference type="Proteomes" id="UP000198866">
    <property type="component" value="Unassembled WGS sequence"/>
</dbReference>
<evidence type="ECO:0000313" key="3">
    <source>
        <dbReference type="Proteomes" id="UP000198866"/>
    </source>
</evidence>
<dbReference type="EMBL" id="FNYE01000038">
    <property type="protein sequence ID" value="SEK07348.1"/>
    <property type="molecule type" value="Genomic_DNA"/>
</dbReference>